<dbReference type="RefSeq" id="WP_179279834.1">
    <property type="nucleotide sequence ID" value="NZ_FZOF01000007.1"/>
</dbReference>
<accession>A0A239G0B4</accession>
<name>A0A239G0B4_9ACTN</name>
<evidence type="ECO:0000313" key="3">
    <source>
        <dbReference type="Proteomes" id="UP000198280"/>
    </source>
</evidence>
<keyword evidence="1" id="KW-0472">Membrane</keyword>
<sequence>MSYVIVGFRGVFAGIRALALRRRQMSLGAERSSRMILRPRVPAVLTGLALTGGVFPLAAGGLVPAHA</sequence>
<organism evidence="2 3">
    <name type="scientific">Actinacidiphila glaucinigra</name>
    <dbReference type="NCBI Taxonomy" id="235986"/>
    <lineage>
        <taxon>Bacteria</taxon>
        <taxon>Bacillati</taxon>
        <taxon>Actinomycetota</taxon>
        <taxon>Actinomycetes</taxon>
        <taxon>Kitasatosporales</taxon>
        <taxon>Streptomycetaceae</taxon>
        <taxon>Actinacidiphila</taxon>
    </lineage>
</organism>
<dbReference type="Proteomes" id="UP000198280">
    <property type="component" value="Unassembled WGS sequence"/>
</dbReference>
<dbReference type="AlphaFoldDB" id="A0A239G0B4"/>
<feature type="transmembrane region" description="Helical" evidence="1">
    <location>
        <begin position="41"/>
        <end position="63"/>
    </location>
</feature>
<proteinExistence type="predicted"/>
<dbReference type="EMBL" id="FZOF01000007">
    <property type="protein sequence ID" value="SNS62425.1"/>
    <property type="molecule type" value="Genomic_DNA"/>
</dbReference>
<protein>
    <submittedName>
        <fullName evidence="2">Uncharacterized protein</fullName>
    </submittedName>
</protein>
<gene>
    <name evidence="2" type="ORF">SAMN05216252_107159</name>
</gene>
<evidence type="ECO:0000313" key="2">
    <source>
        <dbReference type="EMBL" id="SNS62425.1"/>
    </source>
</evidence>
<keyword evidence="3" id="KW-1185">Reference proteome</keyword>
<keyword evidence="1" id="KW-0812">Transmembrane</keyword>
<evidence type="ECO:0000256" key="1">
    <source>
        <dbReference type="SAM" id="Phobius"/>
    </source>
</evidence>
<reference evidence="2 3" key="1">
    <citation type="submission" date="2017-06" db="EMBL/GenBank/DDBJ databases">
        <authorList>
            <person name="Kim H.J."/>
            <person name="Triplett B.A."/>
        </authorList>
    </citation>
    <scope>NUCLEOTIDE SEQUENCE [LARGE SCALE GENOMIC DNA]</scope>
    <source>
        <strain evidence="2 3">CGMCC 4.1858</strain>
    </source>
</reference>
<keyword evidence="1" id="KW-1133">Transmembrane helix</keyword>